<dbReference type="WBParaSite" id="scaffold7266_cov184.g11851">
    <property type="protein sequence ID" value="scaffold7266_cov184.g11851"/>
    <property type="gene ID" value="scaffold7266_cov184.g11851"/>
</dbReference>
<evidence type="ECO:0000313" key="12">
    <source>
        <dbReference type="Proteomes" id="UP000887561"/>
    </source>
</evidence>
<dbReference type="Gene3D" id="3.40.1110.10">
    <property type="entry name" value="Calcium-transporting ATPase, cytoplasmic domain N"/>
    <property type="match status" value="1"/>
</dbReference>
<dbReference type="GO" id="GO:0046872">
    <property type="term" value="F:metal ion binding"/>
    <property type="evidence" value="ECO:0007669"/>
    <property type="project" value="UniProtKB-KW"/>
</dbReference>
<dbReference type="CDD" id="cd02081">
    <property type="entry name" value="P-type_ATPase_Ca_PMCA-like"/>
    <property type="match status" value="1"/>
</dbReference>
<name>A0A915N142_MELJA</name>
<dbReference type="Pfam" id="PF00689">
    <property type="entry name" value="Cation_ATPase_C"/>
    <property type="match status" value="1"/>
</dbReference>
<dbReference type="InterPro" id="IPR023299">
    <property type="entry name" value="ATPase_P-typ_cyto_dom_N"/>
</dbReference>
<feature type="transmembrane region" description="Helical" evidence="10">
    <location>
        <begin position="213"/>
        <end position="233"/>
    </location>
</feature>
<organism evidence="12 13">
    <name type="scientific">Meloidogyne javanica</name>
    <name type="common">Root-knot nematode worm</name>
    <dbReference type="NCBI Taxonomy" id="6303"/>
    <lineage>
        <taxon>Eukaryota</taxon>
        <taxon>Metazoa</taxon>
        <taxon>Ecdysozoa</taxon>
        <taxon>Nematoda</taxon>
        <taxon>Chromadorea</taxon>
        <taxon>Rhabditida</taxon>
        <taxon>Tylenchina</taxon>
        <taxon>Tylenchomorpha</taxon>
        <taxon>Tylenchoidea</taxon>
        <taxon>Meloidogynidae</taxon>
        <taxon>Meloidogyninae</taxon>
        <taxon>Meloidogyne</taxon>
        <taxon>Meloidogyne incognita group</taxon>
    </lineage>
</organism>
<keyword evidence="4" id="KW-0547">Nucleotide-binding</keyword>
<dbReference type="Proteomes" id="UP000887561">
    <property type="component" value="Unplaced"/>
</dbReference>
<dbReference type="InterPro" id="IPR044492">
    <property type="entry name" value="P_typ_ATPase_HD_dom"/>
</dbReference>
<dbReference type="GO" id="GO:0005524">
    <property type="term" value="F:ATP binding"/>
    <property type="evidence" value="ECO:0007669"/>
    <property type="project" value="UniProtKB-KW"/>
</dbReference>
<keyword evidence="12" id="KW-1185">Reference proteome</keyword>
<dbReference type="Pfam" id="PF00690">
    <property type="entry name" value="Cation_ATPase_N"/>
    <property type="match status" value="1"/>
</dbReference>
<dbReference type="PANTHER" id="PTHR24093">
    <property type="entry name" value="CATION TRANSPORTING ATPASE"/>
    <property type="match status" value="1"/>
</dbReference>
<dbReference type="Gene3D" id="3.40.50.1000">
    <property type="entry name" value="HAD superfamily/HAD-like"/>
    <property type="match status" value="1"/>
</dbReference>
<dbReference type="PANTHER" id="PTHR24093:SF253">
    <property type="entry name" value="PLASMA MEMBRANE CALCIUM-TRANSPORTING ATPASE MCA-1"/>
    <property type="match status" value="1"/>
</dbReference>
<dbReference type="AlphaFoldDB" id="A0A915N142"/>
<keyword evidence="8 10" id="KW-1133">Transmembrane helix</keyword>
<feature type="domain" description="Cation-transporting P-type ATPase N-terminal" evidence="11">
    <location>
        <begin position="47"/>
        <end position="123"/>
    </location>
</feature>
<dbReference type="PROSITE" id="PS00154">
    <property type="entry name" value="ATPASE_E1_E2"/>
    <property type="match status" value="1"/>
</dbReference>
<evidence type="ECO:0000256" key="5">
    <source>
        <dbReference type="ARBA" id="ARBA00022840"/>
    </source>
</evidence>
<accession>A0A915N142</accession>
<evidence type="ECO:0000256" key="6">
    <source>
        <dbReference type="ARBA" id="ARBA00022842"/>
    </source>
</evidence>
<dbReference type="SUPFAM" id="SSF56784">
    <property type="entry name" value="HAD-like"/>
    <property type="match status" value="1"/>
</dbReference>
<dbReference type="InterPro" id="IPR018303">
    <property type="entry name" value="ATPase_P-typ_P_site"/>
</dbReference>
<evidence type="ECO:0000256" key="4">
    <source>
        <dbReference type="ARBA" id="ARBA00022741"/>
    </source>
</evidence>
<sequence length="877" mass="96746">MLGSIQRKPSKSVGIKEDVSATWPSRQALCKLMESRGADAILKVNEEFGGIEGLCAKMGVDPIKGLPSDVTSPELAKRREKYGPNTIPSTKAKPFWRLLFDAIKDPTLIILIVAGFVSLLLSFVEPGQGGGVVAVNGGNNNNTNNFGGNMTTTTGLEGLLNETETNNNVARRERNWNASAKPLPVTLSNSNLSLIKPPDILNQQQPKEEHESAWIEGVAILLCVVVVCLVTAINDYSKERQFRNLQAKIETGQKFSVIRDGEPMDIPVSDVIVGDIARVKYGDLIPADGLIVQSNDLKVDESSLTGESEHVTKSLERDLALLSGTYAMEGSAKMVLALLILIIPYCIREYSETGSIFELEHLHNFVKFFIIAVTILVISIPEGLPLAIALSLTYSVRKMMLDNNLVRHLDACETMGNATTICSDKTGTLTTNRMTVVQSFVCGRLYNTEKSQPSKGELPKDVSFLLSEAITLNCAYNSMIVEPKKKIGERLQQLGNKTECGLLGWVKQIGGDYDEIRREFPEEKLYKVYTFNSSRKMMMTVIELKNKNSDELIGYRLFFKGASEILLNRCQFFVDSNGAVEEFKNESKERLSQQVIHKMAEDGLRTLTIAYKDYILDSVRSATESEIQIHFEEDICWENEQEIASQLVGLAICGIQDPVRDEVPAAIAKCKRAGITVRMVTGDNVMTARAIAISCGIISPKEDFLVLDGKEFNKQIKDENDKVDQAKFDLIWPRLRVLARAQPTDKYILVKGIIDSKLNPQREIVAVTGDGTNDGPALKKADVGFAMGIAGTDVAKEASDIILTDDNFTSIVKVAVLTAFICACTIGDSPLKAVHMLWLNLIMDTLASLALATEMPTEELLQRKPYGRKKPLISRTM</sequence>
<dbReference type="SFLD" id="SFLDF00027">
    <property type="entry name" value="p-type_atpase"/>
    <property type="match status" value="1"/>
</dbReference>
<dbReference type="SMART" id="SM00831">
    <property type="entry name" value="Cation_ATPase_N"/>
    <property type="match status" value="1"/>
</dbReference>
<evidence type="ECO:0000256" key="2">
    <source>
        <dbReference type="ARBA" id="ARBA00022692"/>
    </source>
</evidence>
<keyword evidence="6" id="KW-0460">Magnesium</keyword>
<evidence type="ECO:0000256" key="7">
    <source>
        <dbReference type="ARBA" id="ARBA00022967"/>
    </source>
</evidence>
<keyword evidence="3" id="KW-0479">Metal-binding</keyword>
<dbReference type="NCBIfam" id="TIGR01494">
    <property type="entry name" value="ATPase_P-type"/>
    <property type="match status" value="1"/>
</dbReference>
<keyword evidence="7" id="KW-1278">Translocase</keyword>
<dbReference type="GO" id="GO:0016887">
    <property type="term" value="F:ATP hydrolysis activity"/>
    <property type="evidence" value="ECO:0007669"/>
    <property type="project" value="InterPro"/>
</dbReference>
<keyword evidence="5" id="KW-0067">ATP-binding</keyword>
<dbReference type="Gene3D" id="2.70.150.10">
    <property type="entry name" value="Calcium-transporting ATPase, cytoplasmic transduction domain A"/>
    <property type="match status" value="1"/>
</dbReference>
<dbReference type="GO" id="GO:0051480">
    <property type="term" value="P:regulation of cytosolic calcium ion concentration"/>
    <property type="evidence" value="ECO:0007669"/>
    <property type="project" value="TreeGrafter"/>
</dbReference>
<dbReference type="SUPFAM" id="SSF81660">
    <property type="entry name" value="Metal cation-transporting ATPase, ATP-binding domain N"/>
    <property type="match status" value="1"/>
</dbReference>
<dbReference type="InterPro" id="IPR023214">
    <property type="entry name" value="HAD_sf"/>
</dbReference>
<dbReference type="PRINTS" id="PR00119">
    <property type="entry name" value="CATATPASE"/>
</dbReference>
<keyword evidence="2 10" id="KW-0812">Transmembrane</keyword>
<dbReference type="GO" id="GO:0005886">
    <property type="term" value="C:plasma membrane"/>
    <property type="evidence" value="ECO:0007669"/>
    <property type="project" value="TreeGrafter"/>
</dbReference>
<dbReference type="Pfam" id="PF13246">
    <property type="entry name" value="Cation_ATPase"/>
    <property type="match status" value="1"/>
</dbReference>
<dbReference type="Pfam" id="PF08282">
    <property type="entry name" value="Hydrolase_3"/>
    <property type="match status" value="1"/>
</dbReference>
<evidence type="ECO:0000256" key="10">
    <source>
        <dbReference type="SAM" id="Phobius"/>
    </source>
</evidence>
<dbReference type="InterPro" id="IPR036412">
    <property type="entry name" value="HAD-like_sf"/>
</dbReference>
<reference evidence="13" key="1">
    <citation type="submission" date="2022-11" db="UniProtKB">
        <authorList>
            <consortium name="WormBaseParasite"/>
        </authorList>
    </citation>
    <scope>IDENTIFICATION</scope>
</reference>
<protein>
    <submittedName>
        <fullName evidence="13">Cation-transporting P-type ATPase N-terminal domain-containing protein</fullName>
    </submittedName>
</protein>
<dbReference type="SFLD" id="SFLDG00002">
    <property type="entry name" value="C1.7:_P-type_atpase_like"/>
    <property type="match status" value="1"/>
</dbReference>
<proteinExistence type="predicted"/>
<comment type="subcellular location">
    <subcellularLocation>
        <location evidence="1">Membrane</location>
        <topology evidence="1">Multi-pass membrane protein</topology>
    </subcellularLocation>
</comment>
<dbReference type="InterPro" id="IPR059000">
    <property type="entry name" value="ATPase_P-type_domA"/>
</dbReference>
<evidence type="ECO:0000256" key="3">
    <source>
        <dbReference type="ARBA" id="ARBA00022723"/>
    </source>
</evidence>
<dbReference type="SUPFAM" id="SSF81665">
    <property type="entry name" value="Calcium ATPase, transmembrane domain M"/>
    <property type="match status" value="2"/>
</dbReference>
<dbReference type="InterPro" id="IPR023298">
    <property type="entry name" value="ATPase_P-typ_TM_dom_sf"/>
</dbReference>
<dbReference type="GO" id="GO:0005388">
    <property type="term" value="F:P-type calcium transporter activity"/>
    <property type="evidence" value="ECO:0007669"/>
    <property type="project" value="TreeGrafter"/>
</dbReference>
<dbReference type="FunFam" id="2.70.150.10:FF:000001">
    <property type="entry name" value="Calcium-transporting ATPase"/>
    <property type="match status" value="1"/>
</dbReference>
<dbReference type="InterPro" id="IPR006068">
    <property type="entry name" value="ATPase_P-typ_cation-transptr_C"/>
</dbReference>
<dbReference type="InterPro" id="IPR004014">
    <property type="entry name" value="ATPase_P-typ_cation-transptr_N"/>
</dbReference>
<feature type="transmembrane region" description="Helical" evidence="10">
    <location>
        <begin position="107"/>
        <end position="124"/>
    </location>
</feature>
<dbReference type="SFLD" id="SFLDS00003">
    <property type="entry name" value="Haloacid_Dehalogenase"/>
    <property type="match status" value="1"/>
</dbReference>
<evidence type="ECO:0000256" key="1">
    <source>
        <dbReference type="ARBA" id="ARBA00004141"/>
    </source>
</evidence>
<evidence type="ECO:0000256" key="8">
    <source>
        <dbReference type="ARBA" id="ARBA00022989"/>
    </source>
</evidence>
<evidence type="ECO:0000259" key="11">
    <source>
        <dbReference type="SMART" id="SM00831"/>
    </source>
</evidence>
<dbReference type="InterPro" id="IPR001757">
    <property type="entry name" value="P_typ_ATPase"/>
</dbReference>
<evidence type="ECO:0000313" key="13">
    <source>
        <dbReference type="WBParaSite" id="scaffold7266_cov184.g11851"/>
    </source>
</evidence>
<feature type="transmembrane region" description="Helical" evidence="10">
    <location>
        <begin position="365"/>
        <end position="390"/>
    </location>
</feature>
<evidence type="ECO:0000256" key="9">
    <source>
        <dbReference type="ARBA" id="ARBA00023136"/>
    </source>
</evidence>
<dbReference type="Pfam" id="PF00122">
    <property type="entry name" value="E1-E2_ATPase"/>
    <property type="match status" value="1"/>
</dbReference>
<keyword evidence="9 10" id="KW-0472">Membrane</keyword>
<dbReference type="Gene3D" id="1.20.1110.10">
    <property type="entry name" value="Calcium-transporting ATPase, transmembrane domain"/>
    <property type="match status" value="1"/>
</dbReference>